<sequence length="202" mass="23655">MGKYRYILFNKPYGVLSQFTDNSDEARRTLKDYIAVPGVYPVGRLDWDSEGLMLLTDRGQLQHRLSHPQFQHLRTYWVQVERIPDAAALHQLQQGVVIDNYQTRPAAVRLFDVEPAIPPRSHPIRFRKNVPTAWLEMTLTEGKNRQVRKMTAKVGFPTLRLIRVAIAHLQLGDLQPGQWRYLNPQEESLLKLLWQQPQHYKH</sequence>
<accession>A0A6N8FTB1</accession>
<evidence type="ECO:0000256" key="2">
    <source>
        <dbReference type="ARBA" id="ARBA00023235"/>
    </source>
</evidence>
<evidence type="ECO:0000256" key="3">
    <source>
        <dbReference type="RuleBase" id="RU003887"/>
    </source>
</evidence>
<evidence type="ECO:0000259" key="4">
    <source>
        <dbReference type="Pfam" id="PF00849"/>
    </source>
</evidence>
<dbReference type="PANTHER" id="PTHR47683:SF2">
    <property type="entry name" value="RNA-BINDING S4 DOMAIN-CONTAINING PROTEIN"/>
    <property type="match status" value="1"/>
</dbReference>
<dbReference type="EC" id="5.4.99.-" evidence="3"/>
<feature type="domain" description="Pseudouridine synthase RsuA/RluA-like" evidence="4">
    <location>
        <begin position="6"/>
        <end position="152"/>
    </location>
</feature>
<dbReference type="PANTHER" id="PTHR47683">
    <property type="entry name" value="PSEUDOURIDINE SYNTHASE FAMILY PROTEIN-RELATED"/>
    <property type="match status" value="1"/>
</dbReference>
<dbReference type="Proteomes" id="UP000441797">
    <property type="component" value="Unassembled WGS sequence"/>
</dbReference>
<dbReference type="GO" id="GO:0003723">
    <property type="term" value="F:RNA binding"/>
    <property type="evidence" value="ECO:0007669"/>
    <property type="project" value="InterPro"/>
</dbReference>
<dbReference type="AlphaFoldDB" id="A0A6N8FTB1"/>
<comment type="caution">
    <text evidence="5">The sequence shown here is derived from an EMBL/GenBank/DDBJ whole genome shotgun (WGS) entry which is preliminary data.</text>
</comment>
<protein>
    <recommendedName>
        <fullName evidence="3">Pseudouridine synthase</fullName>
        <ecNumber evidence="3">5.4.99.-</ecNumber>
    </recommendedName>
</protein>
<dbReference type="GO" id="GO:0009982">
    <property type="term" value="F:pseudouridine synthase activity"/>
    <property type="evidence" value="ECO:0007669"/>
    <property type="project" value="InterPro"/>
</dbReference>
<dbReference type="RefSeq" id="WP_105221907.1">
    <property type="nucleotide sequence ID" value="NZ_CAWNSU010000122.1"/>
</dbReference>
<dbReference type="NCBIfam" id="TIGR00093">
    <property type="entry name" value="pseudouridine synthase"/>
    <property type="match status" value="1"/>
</dbReference>
<evidence type="ECO:0000256" key="1">
    <source>
        <dbReference type="ARBA" id="ARBA00008348"/>
    </source>
</evidence>
<dbReference type="InterPro" id="IPR042092">
    <property type="entry name" value="PsdUridine_s_RsuA/RluB/E/F_cat"/>
</dbReference>
<dbReference type="PROSITE" id="PS01149">
    <property type="entry name" value="PSI_RSU"/>
    <property type="match status" value="1"/>
</dbReference>
<name>A0A6N8FTB1_9CHRO</name>
<dbReference type="GO" id="GO:0140098">
    <property type="term" value="F:catalytic activity, acting on RNA"/>
    <property type="evidence" value="ECO:0007669"/>
    <property type="project" value="UniProtKB-ARBA"/>
</dbReference>
<dbReference type="SUPFAM" id="SSF55120">
    <property type="entry name" value="Pseudouridine synthase"/>
    <property type="match status" value="1"/>
</dbReference>
<evidence type="ECO:0000313" key="6">
    <source>
        <dbReference type="Proteomes" id="UP000441797"/>
    </source>
</evidence>
<dbReference type="InterPro" id="IPR006145">
    <property type="entry name" value="PsdUridine_synth_RsuA/RluA"/>
</dbReference>
<dbReference type="GO" id="GO:0006364">
    <property type="term" value="P:rRNA processing"/>
    <property type="evidence" value="ECO:0007669"/>
    <property type="project" value="UniProtKB-ARBA"/>
</dbReference>
<dbReference type="Gene3D" id="3.30.70.580">
    <property type="entry name" value="Pseudouridine synthase I, catalytic domain, N-terminal subdomain"/>
    <property type="match status" value="1"/>
</dbReference>
<dbReference type="Pfam" id="PF00849">
    <property type="entry name" value="PseudoU_synth_2"/>
    <property type="match status" value="1"/>
</dbReference>
<organism evidence="5 6">
    <name type="scientific">Gloeocapsopsis dulcis AAB1 = 1H9</name>
    <dbReference type="NCBI Taxonomy" id="1433147"/>
    <lineage>
        <taxon>Bacteria</taxon>
        <taxon>Bacillati</taxon>
        <taxon>Cyanobacteriota</taxon>
        <taxon>Cyanophyceae</taxon>
        <taxon>Oscillatoriophycideae</taxon>
        <taxon>Chroococcales</taxon>
        <taxon>Chroococcaceae</taxon>
        <taxon>Gloeocapsopsis</taxon>
        <taxon>Gloeocapsopsis dulcis</taxon>
    </lineage>
</organism>
<keyword evidence="2 3" id="KW-0413">Isomerase</keyword>
<gene>
    <name evidence="5" type="ORF">BWI75_05410</name>
</gene>
<dbReference type="OrthoDB" id="9807213at2"/>
<keyword evidence="6" id="KW-1185">Reference proteome</keyword>
<evidence type="ECO:0000313" key="5">
    <source>
        <dbReference type="EMBL" id="MUL35802.1"/>
    </source>
</evidence>
<reference evidence="5 6" key="1">
    <citation type="journal article" date="2019" name="Front. Microbiol.">
        <title>Genomic Features for Desiccation Tolerance and Sugar Biosynthesis in the Extremophile Gloeocapsopsis sp. UTEX B3054.</title>
        <authorList>
            <person name="Urrejola C."/>
            <person name="Alcorta J."/>
            <person name="Salas L."/>
            <person name="Vasquez M."/>
            <person name="Polz M.F."/>
            <person name="Vicuna R."/>
            <person name="Diez B."/>
        </authorList>
    </citation>
    <scope>NUCLEOTIDE SEQUENCE [LARGE SCALE GENOMIC DNA]</scope>
    <source>
        <strain evidence="5 6">1H9</strain>
    </source>
</reference>
<dbReference type="EMBL" id="NAPY01000006">
    <property type="protein sequence ID" value="MUL35802.1"/>
    <property type="molecule type" value="Genomic_DNA"/>
</dbReference>
<dbReference type="InterPro" id="IPR050343">
    <property type="entry name" value="RsuA_PseudoU_synthase"/>
</dbReference>
<dbReference type="Gene3D" id="3.30.70.1560">
    <property type="entry name" value="Alpha-L RNA-binding motif"/>
    <property type="match status" value="1"/>
</dbReference>
<dbReference type="GO" id="GO:0001522">
    <property type="term" value="P:pseudouridine synthesis"/>
    <property type="evidence" value="ECO:0007669"/>
    <property type="project" value="InterPro"/>
</dbReference>
<dbReference type="InterPro" id="IPR020094">
    <property type="entry name" value="TruA/RsuA/RluB/E/F_N"/>
</dbReference>
<comment type="similarity">
    <text evidence="1 3">Belongs to the pseudouridine synthase RsuA family.</text>
</comment>
<dbReference type="InterPro" id="IPR000748">
    <property type="entry name" value="PsdUridine_synth_RsuA/RluB/E/F"/>
</dbReference>
<proteinExistence type="inferred from homology"/>
<dbReference type="InterPro" id="IPR020103">
    <property type="entry name" value="PsdUridine_synth_cat_dom_sf"/>
</dbReference>
<dbReference type="InterPro" id="IPR018496">
    <property type="entry name" value="PsdUridine_synth_RsuA/RluB_CS"/>
</dbReference>